<reference evidence="1 2" key="1">
    <citation type="submission" date="2021-04" db="EMBL/GenBank/DDBJ databases">
        <authorList>
            <person name="Bliznina A."/>
        </authorList>
    </citation>
    <scope>NUCLEOTIDE SEQUENCE [LARGE SCALE GENOMIC DNA]</scope>
</reference>
<dbReference type="InterPro" id="IPR009652">
    <property type="entry name" value="PDCD10"/>
</dbReference>
<proteinExistence type="predicted"/>
<dbReference type="InterPro" id="IPR053750">
    <property type="entry name" value="PDCD10_Homolog"/>
</dbReference>
<evidence type="ECO:0000313" key="2">
    <source>
        <dbReference type="Proteomes" id="UP001158576"/>
    </source>
</evidence>
<protein>
    <submittedName>
        <fullName evidence="1">Oidioi.mRNA.OKI2018_I69.XSR.g14348.t1.cds</fullName>
    </submittedName>
</protein>
<organism evidence="1 2">
    <name type="scientific">Oikopleura dioica</name>
    <name type="common">Tunicate</name>
    <dbReference type="NCBI Taxonomy" id="34765"/>
    <lineage>
        <taxon>Eukaryota</taxon>
        <taxon>Metazoa</taxon>
        <taxon>Chordata</taxon>
        <taxon>Tunicata</taxon>
        <taxon>Appendicularia</taxon>
        <taxon>Copelata</taxon>
        <taxon>Oikopleuridae</taxon>
        <taxon>Oikopleura</taxon>
    </lineage>
</organism>
<dbReference type="EMBL" id="OU015569">
    <property type="protein sequence ID" value="CAG5095811.1"/>
    <property type="molecule type" value="Genomic_DNA"/>
</dbReference>
<dbReference type="Pfam" id="PF06840">
    <property type="entry name" value="PDC10_C"/>
    <property type="match status" value="1"/>
</dbReference>
<name>A0ABN7S9I9_OIKDI</name>
<dbReference type="PANTHER" id="PTHR13250">
    <property type="entry name" value="TF-1 CELL APOPTOSIS RELATED PROTEIN-15"/>
    <property type="match status" value="1"/>
</dbReference>
<keyword evidence="2" id="KW-1185">Reference proteome</keyword>
<sequence length="205" mass="23732">MTNETSAALLYGILPKIRGICGKDQQAEKALIQTFLKAEKHAPGFSEDFMRSFHKQTDGTPYPYEATILATSSQHLREFQLSNDSELAPLIQSRADNLKKILSSIPRVIPDRPIFLQTIKDIASNIRMLLDALNNKIDINRQKSRASTDRLDLQKREFVRFSKRFSEALKEYFQDRCDERKRGVFREANRLLHQTNQVLNTLRHN</sequence>
<dbReference type="Gene3D" id="1.20.120.1950">
    <property type="match status" value="1"/>
</dbReference>
<dbReference type="PANTHER" id="PTHR13250:SF1">
    <property type="entry name" value="PROGRAMMED CELL DEATH PROTEIN 10"/>
    <property type="match status" value="1"/>
</dbReference>
<evidence type="ECO:0000313" key="1">
    <source>
        <dbReference type="EMBL" id="CAG5095811.1"/>
    </source>
</evidence>
<dbReference type="Proteomes" id="UP001158576">
    <property type="component" value="Chromosome XSR"/>
</dbReference>
<accession>A0ABN7S9I9</accession>
<gene>
    <name evidence="1" type="ORF">OKIOD_LOCUS5906</name>
</gene>